<dbReference type="EMBL" id="SNWD01000006">
    <property type="protein sequence ID" value="TDN82280.1"/>
    <property type="molecule type" value="Genomic_DNA"/>
</dbReference>
<dbReference type="OrthoDB" id="8888710at2"/>
<keyword evidence="2" id="KW-1185">Reference proteome</keyword>
<comment type="caution">
    <text evidence="1">The sequence shown here is derived from an EMBL/GenBank/DDBJ whole genome shotgun (WGS) entry which is preliminary data.</text>
</comment>
<sequence length="228" mass="24702">MTEQLTALDSETHRTLRIEKPAHERRHFVAIAPSEFAVAAASCPVLFAKRADTGAFYAAALMGFREGENLLAAAYGDASRFVPQDAICQGLFIDGDHIAIDADHARFSHHSGDPLFEADGTPAPALHRIRRALTALAEGADETQKLVAALNAHRLIEPLDVSLQFDDGERIVLDGLYTVSLDALHDLDDAAVVALFRAGHLQLAHIMAASLRQLPLLAQARNRQLTMA</sequence>
<name>A0A4R6FMQ7_9SPHN</name>
<dbReference type="RefSeq" id="WP_133495660.1">
    <property type="nucleotide sequence ID" value="NZ_BMLU01000006.1"/>
</dbReference>
<dbReference type="InterPro" id="IPR010836">
    <property type="entry name" value="SapC"/>
</dbReference>
<dbReference type="Pfam" id="PF07277">
    <property type="entry name" value="SapC"/>
    <property type="match status" value="1"/>
</dbReference>
<gene>
    <name evidence="1" type="ORF">EV664_10686</name>
</gene>
<evidence type="ECO:0000313" key="2">
    <source>
        <dbReference type="Proteomes" id="UP000295493"/>
    </source>
</evidence>
<dbReference type="Proteomes" id="UP000295493">
    <property type="component" value="Unassembled WGS sequence"/>
</dbReference>
<protein>
    <submittedName>
        <fullName evidence="1">SapC protein</fullName>
    </submittedName>
</protein>
<reference evidence="1 2" key="1">
    <citation type="submission" date="2019-03" db="EMBL/GenBank/DDBJ databases">
        <title>Genomic Encyclopedia of Type Strains, Phase IV (KMG-IV): sequencing the most valuable type-strain genomes for metagenomic binning, comparative biology and taxonomic classification.</title>
        <authorList>
            <person name="Goeker M."/>
        </authorList>
    </citation>
    <scope>NUCLEOTIDE SEQUENCE [LARGE SCALE GENOMIC DNA]</scope>
    <source>
        <strain evidence="1 2">DSM 25059</strain>
    </source>
</reference>
<proteinExistence type="predicted"/>
<accession>A0A4R6FMQ7</accession>
<evidence type="ECO:0000313" key="1">
    <source>
        <dbReference type="EMBL" id="TDN82280.1"/>
    </source>
</evidence>
<organism evidence="1 2">
    <name type="scientific">Stakelama pacifica</name>
    <dbReference type="NCBI Taxonomy" id="517720"/>
    <lineage>
        <taxon>Bacteria</taxon>
        <taxon>Pseudomonadati</taxon>
        <taxon>Pseudomonadota</taxon>
        <taxon>Alphaproteobacteria</taxon>
        <taxon>Sphingomonadales</taxon>
        <taxon>Sphingomonadaceae</taxon>
        <taxon>Stakelama</taxon>
    </lineage>
</organism>
<dbReference type="AlphaFoldDB" id="A0A4R6FMQ7"/>